<name>A0A842HM72_9BURK</name>
<dbReference type="CDD" id="cd02065">
    <property type="entry name" value="B12-binding_like"/>
    <property type="match status" value="1"/>
</dbReference>
<protein>
    <submittedName>
        <fullName evidence="3">MerR family transcriptional regulator</fullName>
    </submittedName>
</protein>
<dbReference type="Gene3D" id="1.10.1660.10">
    <property type="match status" value="1"/>
</dbReference>
<dbReference type="SUPFAM" id="SSF46955">
    <property type="entry name" value="Putative DNA-binding domain"/>
    <property type="match status" value="1"/>
</dbReference>
<dbReference type="InterPro" id="IPR036724">
    <property type="entry name" value="Cobalamin-bd_sf"/>
</dbReference>
<dbReference type="InterPro" id="IPR009061">
    <property type="entry name" value="DNA-bd_dom_put_sf"/>
</dbReference>
<dbReference type="Pfam" id="PF13411">
    <property type="entry name" value="MerR_1"/>
    <property type="match status" value="1"/>
</dbReference>
<dbReference type="InterPro" id="IPR000551">
    <property type="entry name" value="MerR-type_HTH_dom"/>
</dbReference>
<dbReference type="PROSITE" id="PS51332">
    <property type="entry name" value="B12_BINDING"/>
    <property type="match status" value="1"/>
</dbReference>
<dbReference type="AlphaFoldDB" id="A0A842HM72"/>
<dbReference type="GO" id="GO:0003677">
    <property type="term" value="F:DNA binding"/>
    <property type="evidence" value="ECO:0007669"/>
    <property type="project" value="InterPro"/>
</dbReference>
<gene>
    <name evidence="3" type="ORF">GTU67_08295</name>
</gene>
<dbReference type="Proteomes" id="UP000545386">
    <property type="component" value="Unassembled WGS sequence"/>
</dbReference>
<dbReference type="SMART" id="SM00422">
    <property type="entry name" value="HTH_MERR"/>
    <property type="match status" value="1"/>
</dbReference>
<dbReference type="Gene3D" id="1.10.1240.10">
    <property type="entry name" value="Methionine synthase domain"/>
    <property type="match status" value="1"/>
</dbReference>
<dbReference type="Pfam" id="PF02607">
    <property type="entry name" value="B12-binding_2"/>
    <property type="match status" value="1"/>
</dbReference>
<dbReference type="CDD" id="cd01104">
    <property type="entry name" value="HTH_MlrA-CarA"/>
    <property type="match status" value="1"/>
</dbReference>
<dbReference type="GO" id="GO:0006355">
    <property type="term" value="P:regulation of DNA-templated transcription"/>
    <property type="evidence" value="ECO:0007669"/>
    <property type="project" value="InterPro"/>
</dbReference>
<dbReference type="EMBL" id="JACJUU010000005">
    <property type="protein sequence ID" value="MBC2769909.1"/>
    <property type="molecule type" value="Genomic_DNA"/>
</dbReference>
<organism evidence="3 4">
    <name type="scientific">Pusillimonas minor</name>
    <dbReference type="NCBI Taxonomy" id="2697024"/>
    <lineage>
        <taxon>Bacteria</taxon>
        <taxon>Pseudomonadati</taxon>
        <taxon>Pseudomonadota</taxon>
        <taxon>Betaproteobacteria</taxon>
        <taxon>Burkholderiales</taxon>
        <taxon>Alcaligenaceae</taxon>
        <taxon>Pusillimonas</taxon>
    </lineage>
</organism>
<dbReference type="SUPFAM" id="SSF52242">
    <property type="entry name" value="Cobalamin (vitamin B12)-binding domain"/>
    <property type="match status" value="1"/>
</dbReference>
<reference evidence="3 4" key="1">
    <citation type="submission" date="2020-08" db="EMBL/GenBank/DDBJ databases">
        <title>Paraeoetvoesia sp. YC-7-48 draft genome sequence.</title>
        <authorList>
            <person name="Yao L."/>
        </authorList>
    </citation>
    <scope>NUCLEOTIDE SEQUENCE [LARGE SCALE GENOMIC DNA]</scope>
    <source>
        <strain evidence="4">YC-7-48</strain>
    </source>
</reference>
<dbReference type="Pfam" id="PF02310">
    <property type="entry name" value="B12-binding"/>
    <property type="match status" value="1"/>
</dbReference>
<proteinExistence type="predicted"/>
<sequence>MSPPDNTNQLMLNITAVERDTRIGKDALRVWEKRYGFPTPKRDINGERLYPPDQVEKLRVIKRLLDAGHRPGRIVSLTLEDLHRLGEELRESDVAKPAAANVAPEQQNEIQDIITLLKSHDPAQIRRRFSQTIMRTGLSQFVLKVAIPLMHEIGEAWASGELHIFEEHLCSEMLETSLRTAMASAPEANQHSRPRVLLSTFPGESHSLGLLMAEAIFQVEGCACMSLGAQTPLHDLVNAARAHRADIIAISFSAASNPGHATDGLTELRTMLPANIELWAGSPHPVLHRRGVPGVQLLADLEHIPVQLQRWRAQDPIRPDILSD</sequence>
<dbReference type="InterPro" id="IPR006158">
    <property type="entry name" value="Cobalamin-bd"/>
</dbReference>
<accession>A0A842HM72</accession>
<keyword evidence="4" id="KW-1185">Reference proteome</keyword>
<evidence type="ECO:0000313" key="4">
    <source>
        <dbReference type="Proteomes" id="UP000545386"/>
    </source>
</evidence>
<comment type="caution">
    <text evidence="3">The sequence shown here is derived from an EMBL/GenBank/DDBJ whole genome shotgun (WGS) entry which is preliminary data.</text>
</comment>
<evidence type="ECO:0000259" key="1">
    <source>
        <dbReference type="PROSITE" id="PS50937"/>
    </source>
</evidence>
<feature type="domain" description="B12-binding" evidence="2">
    <location>
        <begin position="193"/>
        <end position="318"/>
    </location>
</feature>
<dbReference type="Gene3D" id="3.40.50.280">
    <property type="entry name" value="Cobalamin-binding domain"/>
    <property type="match status" value="1"/>
</dbReference>
<evidence type="ECO:0000313" key="3">
    <source>
        <dbReference type="EMBL" id="MBC2769909.1"/>
    </source>
</evidence>
<dbReference type="InterPro" id="IPR036594">
    <property type="entry name" value="Meth_synthase_dom"/>
</dbReference>
<dbReference type="PROSITE" id="PS50937">
    <property type="entry name" value="HTH_MERR_2"/>
    <property type="match status" value="1"/>
</dbReference>
<evidence type="ECO:0000259" key="2">
    <source>
        <dbReference type="PROSITE" id="PS51332"/>
    </source>
</evidence>
<dbReference type="InterPro" id="IPR003759">
    <property type="entry name" value="Cbl-bd_cap"/>
</dbReference>
<dbReference type="GO" id="GO:0031419">
    <property type="term" value="F:cobalamin binding"/>
    <property type="evidence" value="ECO:0007669"/>
    <property type="project" value="InterPro"/>
</dbReference>
<dbReference type="GO" id="GO:0046872">
    <property type="term" value="F:metal ion binding"/>
    <property type="evidence" value="ECO:0007669"/>
    <property type="project" value="InterPro"/>
</dbReference>
<feature type="domain" description="HTH merR-type" evidence="1">
    <location>
        <begin position="11"/>
        <end position="68"/>
    </location>
</feature>
<dbReference type="RefSeq" id="WP_185779623.1">
    <property type="nucleotide sequence ID" value="NZ_JACJUU010000005.1"/>
</dbReference>